<organism evidence="3 4">
    <name type="scientific">Proteus mirabilis</name>
    <dbReference type="NCBI Taxonomy" id="584"/>
    <lineage>
        <taxon>Bacteria</taxon>
        <taxon>Pseudomonadati</taxon>
        <taxon>Pseudomonadota</taxon>
        <taxon>Gammaproteobacteria</taxon>
        <taxon>Enterobacterales</taxon>
        <taxon>Morganellaceae</taxon>
        <taxon>Proteus</taxon>
    </lineage>
</organism>
<evidence type="ECO:0000313" key="4">
    <source>
        <dbReference type="Proteomes" id="UP000251485"/>
    </source>
</evidence>
<evidence type="ECO:0000313" key="3">
    <source>
        <dbReference type="EMBL" id="SPZ01573.1"/>
    </source>
</evidence>
<accession>A0A2X2C2Q4</accession>
<dbReference type="GO" id="GO:0016020">
    <property type="term" value="C:membrane"/>
    <property type="evidence" value="ECO:0007669"/>
    <property type="project" value="InterPro"/>
</dbReference>
<dbReference type="PANTHER" id="PTHR47755:SF1">
    <property type="entry name" value="CELL DIVISION PROTEIN FTSX"/>
    <property type="match status" value="1"/>
</dbReference>
<keyword evidence="2" id="KW-0812">Transmembrane</keyword>
<name>A0A2X2C2Q4_PROMI</name>
<reference evidence="3 4" key="1">
    <citation type="submission" date="2018-06" db="EMBL/GenBank/DDBJ databases">
        <authorList>
            <consortium name="Pathogen Informatics"/>
            <person name="Doyle S."/>
        </authorList>
    </citation>
    <scope>NUCLEOTIDE SEQUENCE [LARGE SCALE GENOMIC DNA]</scope>
    <source>
        <strain evidence="3 4">NCTC10975</strain>
    </source>
</reference>
<feature type="region of interest" description="Disordered" evidence="1">
    <location>
        <begin position="1"/>
        <end position="24"/>
    </location>
</feature>
<evidence type="ECO:0000256" key="2">
    <source>
        <dbReference type="SAM" id="Phobius"/>
    </source>
</evidence>
<dbReference type="EMBL" id="UAUE01000028">
    <property type="protein sequence ID" value="SPZ01573.1"/>
    <property type="molecule type" value="Genomic_DNA"/>
</dbReference>
<evidence type="ECO:0000256" key="1">
    <source>
        <dbReference type="SAM" id="MobiDB-lite"/>
    </source>
</evidence>
<dbReference type="PANTHER" id="PTHR47755">
    <property type="entry name" value="CELL DIVISION PROTEIN FTSX"/>
    <property type="match status" value="1"/>
</dbReference>
<dbReference type="Proteomes" id="UP000251485">
    <property type="component" value="Unassembled WGS sequence"/>
</dbReference>
<gene>
    <name evidence="3" type="primary">ftsX_2</name>
    <name evidence="3" type="ORF">NCTC10975_04221</name>
</gene>
<keyword evidence="3" id="KW-0132">Cell division</keyword>
<protein>
    <submittedName>
        <fullName evidence="3">Cell division protein FtsX</fullName>
    </submittedName>
</protein>
<dbReference type="GO" id="GO:0051301">
    <property type="term" value="P:cell division"/>
    <property type="evidence" value="ECO:0007669"/>
    <property type="project" value="UniProtKB-KW"/>
</dbReference>
<keyword evidence="3" id="KW-0131">Cell cycle</keyword>
<keyword evidence="2" id="KW-0472">Membrane</keyword>
<sequence length="108" mass="12405">MAKGKHSRKAMPTPKAKTKALRGGRREQWRYAWRNTMADFLRQPLSSFLTVMVVAISLTLPSICYIVWKNVSTAAEQWYPTPQLTVYLDKSLDDSLAQATIKKYRGIR</sequence>
<feature type="transmembrane region" description="Helical" evidence="2">
    <location>
        <begin position="47"/>
        <end position="68"/>
    </location>
</feature>
<dbReference type="InterPro" id="IPR004513">
    <property type="entry name" value="FtsX"/>
</dbReference>
<keyword evidence="2" id="KW-1133">Transmembrane helix</keyword>
<dbReference type="AlphaFoldDB" id="A0A2X2C2Q4"/>
<dbReference type="GO" id="GO:0032153">
    <property type="term" value="C:cell division site"/>
    <property type="evidence" value="ECO:0007669"/>
    <property type="project" value="TreeGrafter"/>
</dbReference>
<proteinExistence type="predicted"/>